<gene>
    <name evidence="1" type="ORF">M404DRAFT_845848</name>
</gene>
<reference evidence="1 2" key="1">
    <citation type="submission" date="2014-04" db="EMBL/GenBank/DDBJ databases">
        <authorList>
            <consortium name="DOE Joint Genome Institute"/>
            <person name="Kuo A."/>
            <person name="Kohler A."/>
            <person name="Costa M.D."/>
            <person name="Nagy L.G."/>
            <person name="Floudas D."/>
            <person name="Copeland A."/>
            <person name="Barry K.W."/>
            <person name="Cichocki N."/>
            <person name="Veneault-Fourrey C."/>
            <person name="LaButti K."/>
            <person name="Lindquist E.A."/>
            <person name="Lipzen A."/>
            <person name="Lundell T."/>
            <person name="Morin E."/>
            <person name="Murat C."/>
            <person name="Sun H."/>
            <person name="Tunlid A."/>
            <person name="Henrissat B."/>
            <person name="Grigoriev I.V."/>
            <person name="Hibbett D.S."/>
            <person name="Martin F."/>
            <person name="Nordberg H.P."/>
            <person name="Cantor M.N."/>
            <person name="Hua S.X."/>
        </authorList>
    </citation>
    <scope>NUCLEOTIDE SEQUENCE [LARGE SCALE GENOMIC DNA]</scope>
    <source>
        <strain evidence="1 2">Marx 270</strain>
    </source>
</reference>
<organism evidence="1 2">
    <name type="scientific">Pisolithus tinctorius Marx 270</name>
    <dbReference type="NCBI Taxonomy" id="870435"/>
    <lineage>
        <taxon>Eukaryota</taxon>
        <taxon>Fungi</taxon>
        <taxon>Dikarya</taxon>
        <taxon>Basidiomycota</taxon>
        <taxon>Agaricomycotina</taxon>
        <taxon>Agaricomycetes</taxon>
        <taxon>Agaricomycetidae</taxon>
        <taxon>Boletales</taxon>
        <taxon>Sclerodermatineae</taxon>
        <taxon>Pisolithaceae</taxon>
        <taxon>Pisolithus</taxon>
    </lineage>
</organism>
<dbReference type="AlphaFoldDB" id="A0A0C3NT54"/>
<reference evidence="2" key="2">
    <citation type="submission" date="2015-01" db="EMBL/GenBank/DDBJ databases">
        <title>Evolutionary Origins and Diversification of the Mycorrhizal Mutualists.</title>
        <authorList>
            <consortium name="DOE Joint Genome Institute"/>
            <consortium name="Mycorrhizal Genomics Consortium"/>
            <person name="Kohler A."/>
            <person name="Kuo A."/>
            <person name="Nagy L.G."/>
            <person name="Floudas D."/>
            <person name="Copeland A."/>
            <person name="Barry K.W."/>
            <person name="Cichocki N."/>
            <person name="Veneault-Fourrey C."/>
            <person name="LaButti K."/>
            <person name="Lindquist E.A."/>
            <person name="Lipzen A."/>
            <person name="Lundell T."/>
            <person name="Morin E."/>
            <person name="Murat C."/>
            <person name="Riley R."/>
            <person name="Ohm R."/>
            <person name="Sun H."/>
            <person name="Tunlid A."/>
            <person name="Henrissat B."/>
            <person name="Grigoriev I.V."/>
            <person name="Hibbett D.S."/>
            <person name="Martin F."/>
        </authorList>
    </citation>
    <scope>NUCLEOTIDE SEQUENCE [LARGE SCALE GENOMIC DNA]</scope>
    <source>
        <strain evidence="2">Marx 270</strain>
    </source>
</reference>
<sequence>MTICKGFSHRYDPDTGTCTFIHHAETMSLQGVWLAWSVSFSLRSHHTPRTTSFLNFLYPDLHMAIRSRSIH</sequence>
<proteinExistence type="predicted"/>
<dbReference type="EMBL" id="KN832013">
    <property type="protein sequence ID" value="KIN98665.1"/>
    <property type="molecule type" value="Genomic_DNA"/>
</dbReference>
<dbReference type="Proteomes" id="UP000054217">
    <property type="component" value="Unassembled WGS sequence"/>
</dbReference>
<accession>A0A0C3NT54</accession>
<protein>
    <submittedName>
        <fullName evidence="1">Uncharacterized protein</fullName>
    </submittedName>
</protein>
<keyword evidence="2" id="KW-1185">Reference proteome</keyword>
<dbReference type="HOGENOM" id="CLU_2741090_0_0_1"/>
<name>A0A0C3NT54_PISTI</name>
<dbReference type="InParanoid" id="A0A0C3NT54"/>
<evidence type="ECO:0000313" key="2">
    <source>
        <dbReference type="Proteomes" id="UP000054217"/>
    </source>
</evidence>
<evidence type="ECO:0000313" key="1">
    <source>
        <dbReference type="EMBL" id="KIN98665.1"/>
    </source>
</evidence>